<evidence type="ECO:0000256" key="4">
    <source>
        <dbReference type="ARBA" id="ARBA00023117"/>
    </source>
</evidence>
<dbReference type="InterPro" id="IPR045199">
    <property type="entry name" value="ATAD2-like"/>
</dbReference>
<feature type="domain" description="Bromo" evidence="7">
    <location>
        <begin position="510"/>
        <end position="557"/>
    </location>
</feature>
<dbReference type="Pfam" id="PF17862">
    <property type="entry name" value="AAA_lid_3"/>
    <property type="match status" value="1"/>
</dbReference>
<gene>
    <name evidence="8" type="ORF">DTER00134_LOCUS20761</name>
    <name evidence="9" type="ORF">DTER00134_LOCUS20763</name>
    <name evidence="10" type="ORF">DTER00134_LOCUS20766</name>
</gene>
<reference evidence="9" key="1">
    <citation type="submission" date="2021-01" db="EMBL/GenBank/DDBJ databases">
        <authorList>
            <person name="Corre E."/>
            <person name="Pelletier E."/>
            <person name="Niang G."/>
            <person name="Scheremetjew M."/>
            <person name="Finn R."/>
            <person name="Kale V."/>
            <person name="Holt S."/>
            <person name="Cochrane G."/>
            <person name="Meng A."/>
            <person name="Brown T."/>
            <person name="Cohen L."/>
        </authorList>
    </citation>
    <scope>NUCLEOTIDE SEQUENCE</scope>
    <source>
        <strain evidence="9">CCMP1320</strain>
    </source>
</reference>
<dbReference type="GO" id="GO:0042393">
    <property type="term" value="F:histone binding"/>
    <property type="evidence" value="ECO:0007669"/>
    <property type="project" value="TreeGrafter"/>
</dbReference>
<keyword evidence="3" id="KW-0067">ATP-binding</keyword>
<dbReference type="InterPro" id="IPR041569">
    <property type="entry name" value="AAA_lid_3"/>
</dbReference>
<dbReference type="AlphaFoldDB" id="A0A6S8PE88"/>
<dbReference type="GO" id="GO:0045815">
    <property type="term" value="P:transcription initiation-coupled chromatin remodeling"/>
    <property type="evidence" value="ECO:0007669"/>
    <property type="project" value="TreeGrafter"/>
</dbReference>
<evidence type="ECO:0000313" key="10">
    <source>
        <dbReference type="EMBL" id="CAE0505693.1"/>
    </source>
</evidence>
<keyword evidence="2" id="KW-0547">Nucleotide-binding</keyword>
<dbReference type="Pfam" id="PF00004">
    <property type="entry name" value="AAA"/>
    <property type="match status" value="1"/>
</dbReference>
<dbReference type="SUPFAM" id="SSF52540">
    <property type="entry name" value="P-loop containing nucleoside triphosphate hydrolases"/>
    <property type="match status" value="2"/>
</dbReference>
<feature type="compositionally biased region" description="Low complexity" evidence="6">
    <location>
        <begin position="440"/>
        <end position="449"/>
    </location>
</feature>
<proteinExistence type="inferred from homology"/>
<sequence>MDGLAPVRSSKQDQIHNSIVSTLLALMDGLDARGKVVVIGATNRVDAIDGALRRPGRFDRELLFPLPNLQARRCILDIHTAKWAQPPSPSLRQELAAHCAGYCGADLKALCAEAALAALRRRYPQIYESDQRLVVDPASVRVERQDFFTAAASITPSSHRSAAAHAHPLTPVNAPCLGSHLSDLLASLCSTFPPAAACMAAAASQDDSALNPQNLHRPLLSSAAPVSPPLASSSLAAPAAGVGAAAHTAAPTSLLLPSRHAVKHCLLRPRLLLCGPEGSGAPALAAALLSAVEGLPVHSVGLPALLSDPGARSLEEALVHVVVEARRAAPAVLYLPHIQLWWTTAPPALRAVLIMLLEDLPPDTPLLLLATANTAAAELEPELLDLFNPVDGGQVVELTTPPPASARAAMLAPLLHEAALPPPPLPPPAPSSSGAHRDGQQQQQQQQQQGHEELPVDMAAVAARQEEEEARQALLMRQRYEADQAALRGLRMGLRDVTLRLLGDRRWRDFAAPVDPEEDPEYWQTVRCPCDLATILAHVDSRHYNTAAAYLAHVALIGKGWREYFEVDEQQQYHHQQQQQQQQQAKTHAYLPQGDLLQAPDQVHYLGQHDHGDEVGKEQHALQQHPMASFSRHRRCNSRGTWTQRFLLGCARNSSSRGGGRCVRMSVARLAAAMRLYRRSRQVLLLRASSKRMLGTSGPIKPARAPFRTGIASLSSSGSLIEGWQRHHEQQQQQRAQRALRESQHQLLQHQEQQLGLPQQPFWSRVGSLERGRVPQPL</sequence>
<dbReference type="GO" id="GO:0006334">
    <property type="term" value="P:nucleosome assembly"/>
    <property type="evidence" value="ECO:0007669"/>
    <property type="project" value="TreeGrafter"/>
</dbReference>
<dbReference type="EMBL" id="HBIP01034034">
    <property type="protein sequence ID" value="CAE0505690.1"/>
    <property type="molecule type" value="Transcribed_RNA"/>
</dbReference>
<evidence type="ECO:0000256" key="6">
    <source>
        <dbReference type="SAM" id="MobiDB-lite"/>
    </source>
</evidence>
<dbReference type="Pfam" id="PF00439">
    <property type="entry name" value="Bromodomain"/>
    <property type="match status" value="1"/>
</dbReference>
<evidence type="ECO:0000256" key="3">
    <source>
        <dbReference type="ARBA" id="ARBA00022840"/>
    </source>
</evidence>
<dbReference type="EMBL" id="HBIP01034032">
    <property type="protein sequence ID" value="CAE0505688.1"/>
    <property type="molecule type" value="Transcribed_RNA"/>
</dbReference>
<evidence type="ECO:0000256" key="2">
    <source>
        <dbReference type="ARBA" id="ARBA00022741"/>
    </source>
</evidence>
<dbReference type="InterPro" id="IPR036427">
    <property type="entry name" value="Bromodomain-like_sf"/>
</dbReference>
<comment type="similarity">
    <text evidence="1">Belongs to the AAA ATPase family.</text>
</comment>
<dbReference type="Gene3D" id="3.40.50.300">
    <property type="entry name" value="P-loop containing nucleotide triphosphate hydrolases"/>
    <property type="match status" value="1"/>
</dbReference>
<dbReference type="GO" id="GO:0003682">
    <property type="term" value="F:chromatin binding"/>
    <property type="evidence" value="ECO:0007669"/>
    <property type="project" value="TreeGrafter"/>
</dbReference>
<dbReference type="PANTHER" id="PTHR23069">
    <property type="entry name" value="AAA DOMAIN-CONTAINING"/>
    <property type="match status" value="1"/>
</dbReference>
<dbReference type="GO" id="GO:0016887">
    <property type="term" value="F:ATP hydrolysis activity"/>
    <property type="evidence" value="ECO:0007669"/>
    <property type="project" value="InterPro"/>
</dbReference>
<dbReference type="InterPro" id="IPR001487">
    <property type="entry name" value="Bromodomain"/>
</dbReference>
<evidence type="ECO:0000256" key="5">
    <source>
        <dbReference type="PROSITE-ProRule" id="PRU00035"/>
    </source>
</evidence>
<feature type="region of interest" description="Disordered" evidence="6">
    <location>
        <begin position="418"/>
        <end position="452"/>
    </location>
</feature>
<dbReference type="EMBL" id="HBIP01034037">
    <property type="protein sequence ID" value="CAE0505693.1"/>
    <property type="molecule type" value="Transcribed_RNA"/>
</dbReference>
<dbReference type="InterPro" id="IPR027417">
    <property type="entry name" value="P-loop_NTPase"/>
</dbReference>
<organism evidence="9">
    <name type="scientific">Dunaliella tertiolecta</name>
    <name type="common">Green alga</name>
    <dbReference type="NCBI Taxonomy" id="3047"/>
    <lineage>
        <taxon>Eukaryota</taxon>
        <taxon>Viridiplantae</taxon>
        <taxon>Chlorophyta</taxon>
        <taxon>core chlorophytes</taxon>
        <taxon>Chlorophyceae</taxon>
        <taxon>CS clade</taxon>
        <taxon>Chlamydomonadales</taxon>
        <taxon>Dunaliellaceae</taxon>
        <taxon>Dunaliella</taxon>
    </lineage>
</organism>
<dbReference type="Gene3D" id="1.20.920.10">
    <property type="entry name" value="Bromodomain-like"/>
    <property type="match status" value="1"/>
</dbReference>
<evidence type="ECO:0000313" key="8">
    <source>
        <dbReference type="EMBL" id="CAE0505688.1"/>
    </source>
</evidence>
<evidence type="ECO:0000259" key="7">
    <source>
        <dbReference type="PROSITE" id="PS50014"/>
    </source>
</evidence>
<dbReference type="GO" id="GO:0005634">
    <property type="term" value="C:nucleus"/>
    <property type="evidence" value="ECO:0007669"/>
    <property type="project" value="TreeGrafter"/>
</dbReference>
<dbReference type="GO" id="GO:0006337">
    <property type="term" value="P:nucleosome disassembly"/>
    <property type="evidence" value="ECO:0007669"/>
    <property type="project" value="TreeGrafter"/>
</dbReference>
<protein>
    <recommendedName>
        <fullName evidence="7">Bromo domain-containing protein</fullName>
    </recommendedName>
</protein>
<dbReference type="InterPro" id="IPR003960">
    <property type="entry name" value="ATPase_AAA_CS"/>
</dbReference>
<dbReference type="PANTHER" id="PTHR23069:SF0">
    <property type="entry name" value="TAT-BINDING HOMOLOG 7"/>
    <property type="match status" value="1"/>
</dbReference>
<dbReference type="PROSITE" id="PS50014">
    <property type="entry name" value="BROMODOMAIN_2"/>
    <property type="match status" value="1"/>
</dbReference>
<dbReference type="PROSITE" id="PS00674">
    <property type="entry name" value="AAA"/>
    <property type="match status" value="1"/>
</dbReference>
<dbReference type="GO" id="GO:0005524">
    <property type="term" value="F:ATP binding"/>
    <property type="evidence" value="ECO:0007669"/>
    <property type="project" value="UniProtKB-KW"/>
</dbReference>
<dbReference type="Gene3D" id="1.10.8.60">
    <property type="match status" value="1"/>
</dbReference>
<dbReference type="InterPro" id="IPR003959">
    <property type="entry name" value="ATPase_AAA_core"/>
</dbReference>
<dbReference type="SUPFAM" id="SSF47370">
    <property type="entry name" value="Bromodomain"/>
    <property type="match status" value="1"/>
</dbReference>
<evidence type="ECO:0000256" key="1">
    <source>
        <dbReference type="ARBA" id="ARBA00006914"/>
    </source>
</evidence>
<dbReference type="FunFam" id="1.10.8.60:FF:000016">
    <property type="entry name" value="ATPase family AAA domain-containing protein 2B"/>
    <property type="match status" value="1"/>
</dbReference>
<feature type="region of interest" description="Disordered" evidence="6">
    <location>
        <begin position="608"/>
        <end position="633"/>
    </location>
</feature>
<accession>A0A6S8PE88</accession>
<feature type="compositionally biased region" description="Basic and acidic residues" evidence="6">
    <location>
        <begin position="608"/>
        <end position="620"/>
    </location>
</feature>
<keyword evidence="4 5" id="KW-0103">Bromodomain</keyword>
<evidence type="ECO:0000313" key="9">
    <source>
        <dbReference type="EMBL" id="CAE0505690.1"/>
    </source>
</evidence>
<name>A0A6S8PE88_DUNTE</name>
<feature type="compositionally biased region" description="Pro residues" evidence="6">
    <location>
        <begin position="420"/>
        <end position="430"/>
    </location>
</feature>